<protein>
    <recommendedName>
        <fullName evidence="1">HTH marR-type domain-containing protein</fullName>
    </recommendedName>
</protein>
<accession>A0A0D4C148</accession>
<dbReference type="Proteomes" id="UP000061839">
    <property type="component" value="Chromosome"/>
</dbReference>
<dbReference type="HOGENOM" id="CLU_083287_1_0_11"/>
<dbReference type="PROSITE" id="PS50995">
    <property type="entry name" value="HTH_MARR_2"/>
    <property type="match status" value="1"/>
</dbReference>
<dbReference type="EMBL" id="CP011005">
    <property type="protein sequence ID" value="AJT42318.1"/>
    <property type="molecule type" value="Genomic_DNA"/>
</dbReference>
<reference evidence="2 3" key="1">
    <citation type="journal article" date="2015" name="Genome Announc.">
        <title>Complete Genome Sequencing of Protease-Producing Novel Arthrobacter sp. Strain IHBB 11108 Using PacBio Single-Molecule Real-Time Sequencing Technology.</title>
        <authorList>
            <person name="Kiran S."/>
            <person name="Swarnkar M.K."/>
            <person name="Pal M."/>
            <person name="Thakur R."/>
            <person name="Tewari R."/>
            <person name="Singh A.K."/>
            <person name="Gulati A."/>
        </authorList>
    </citation>
    <scope>NUCLEOTIDE SEQUENCE [LARGE SCALE GENOMIC DNA]</scope>
    <source>
        <strain evidence="2 3">IHBB 11108</strain>
    </source>
</reference>
<feature type="domain" description="HTH marR-type" evidence="1">
    <location>
        <begin position="10"/>
        <end position="146"/>
    </location>
</feature>
<dbReference type="PATRIC" id="fig|1618207.4.peg.2834"/>
<dbReference type="KEGG" id="ari:UM93_13955"/>
<dbReference type="PANTHER" id="PTHR33164:SF106">
    <property type="entry name" value="TRANSCRIPTIONAL REGULATORY PROTEIN"/>
    <property type="match status" value="1"/>
</dbReference>
<name>A0A0D4C148_9MICC</name>
<dbReference type="Gene3D" id="1.10.10.10">
    <property type="entry name" value="Winged helix-like DNA-binding domain superfamily/Winged helix DNA-binding domain"/>
    <property type="match status" value="1"/>
</dbReference>
<dbReference type="GO" id="GO:0006950">
    <property type="term" value="P:response to stress"/>
    <property type="evidence" value="ECO:0007669"/>
    <property type="project" value="TreeGrafter"/>
</dbReference>
<dbReference type="Pfam" id="PF12802">
    <property type="entry name" value="MarR_2"/>
    <property type="match status" value="1"/>
</dbReference>
<dbReference type="RefSeq" id="WP_045076145.1">
    <property type="nucleotide sequence ID" value="NZ_CP011005.1"/>
</dbReference>
<sequence length="168" mass="18760">MNQQEIQQSQLELTLLLRELTVQADRFVEVVSSRHGLHRTHLNALGVLSKSQISGEAVTAGKLGHELGLSSPATTALVDRLDRAGHVERKRDAVDRRQVHIVSTPPAQEMGRRLFSPLAEQMRRSMSNYSEDQLALVRQFIDDMISATKAAQDEVSKTPVKLEPSRKD</sequence>
<dbReference type="InterPro" id="IPR000835">
    <property type="entry name" value="HTH_MarR-typ"/>
</dbReference>
<dbReference type="InterPro" id="IPR036390">
    <property type="entry name" value="WH_DNA-bd_sf"/>
</dbReference>
<dbReference type="GO" id="GO:0003700">
    <property type="term" value="F:DNA-binding transcription factor activity"/>
    <property type="evidence" value="ECO:0007669"/>
    <property type="project" value="InterPro"/>
</dbReference>
<keyword evidence="3" id="KW-1185">Reference proteome</keyword>
<dbReference type="InterPro" id="IPR039422">
    <property type="entry name" value="MarR/SlyA-like"/>
</dbReference>
<dbReference type="OrthoDB" id="162531at2"/>
<dbReference type="PANTHER" id="PTHR33164">
    <property type="entry name" value="TRANSCRIPTIONAL REGULATOR, MARR FAMILY"/>
    <property type="match status" value="1"/>
</dbReference>
<evidence type="ECO:0000259" key="1">
    <source>
        <dbReference type="PROSITE" id="PS50995"/>
    </source>
</evidence>
<evidence type="ECO:0000313" key="3">
    <source>
        <dbReference type="Proteomes" id="UP000061839"/>
    </source>
</evidence>
<dbReference type="SMART" id="SM00347">
    <property type="entry name" value="HTH_MARR"/>
    <property type="match status" value="1"/>
</dbReference>
<dbReference type="SUPFAM" id="SSF46785">
    <property type="entry name" value="Winged helix' DNA-binding domain"/>
    <property type="match status" value="1"/>
</dbReference>
<proteinExistence type="predicted"/>
<evidence type="ECO:0000313" key="2">
    <source>
        <dbReference type="EMBL" id="AJT42318.1"/>
    </source>
</evidence>
<organism evidence="2 3">
    <name type="scientific">Psychromicrobium lacuslunae</name>
    <dbReference type="NCBI Taxonomy" id="1618207"/>
    <lineage>
        <taxon>Bacteria</taxon>
        <taxon>Bacillati</taxon>
        <taxon>Actinomycetota</taxon>
        <taxon>Actinomycetes</taxon>
        <taxon>Micrococcales</taxon>
        <taxon>Micrococcaceae</taxon>
        <taxon>Psychromicrobium</taxon>
    </lineage>
</organism>
<dbReference type="AlphaFoldDB" id="A0A0D4C148"/>
<gene>
    <name evidence="2" type="ORF">UM93_13955</name>
</gene>
<dbReference type="InterPro" id="IPR036388">
    <property type="entry name" value="WH-like_DNA-bd_sf"/>
</dbReference>